<reference key="1">
    <citation type="submission" date="2009-07" db="EMBL/GenBank/DDBJ databases">
        <authorList>
            <person name="Genoscope - CEA"/>
        </authorList>
    </citation>
    <scope>NUCLEOTIDE SEQUENCE</scope>
    <source>
        <strain>3As</strain>
    </source>
</reference>
<evidence type="ECO:0000313" key="2">
    <source>
        <dbReference type="EMBL" id="CQR31043.1"/>
    </source>
</evidence>
<dbReference type="AlphaFoldDB" id="D6CNT5"/>
<dbReference type="Proteomes" id="UP000078599">
    <property type="component" value="Unassembled WGS sequence"/>
</dbReference>
<reference evidence="3" key="2">
    <citation type="journal article" date="2010" name="PLoS Genet.">
        <title>Structure, function, and evolution of the Thiomonas spp. genome.</title>
        <authorList>
            <person name="Arsene-Ploetze F."/>
            <person name="Koechler S."/>
            <person name="Marchal M."/>
            <person name="Coppee J.Y."/>
            <person name="Chandler M."/>
            <person name="Bonnefoy V."/>
            <person name="Brochier-Armanet C."/>
            <person name="Barakat M."/>
            <person name="Barbe V."/>
            <person name="Battaglia-Brunet F."/>
            <person name="Bruneel O."/>
            <person name="Bryan C.G."/>
            <person name="Cleiss-Arnold J."/>
            <person name="Cruveiller S."/>
            <person name="Erhardt M."/>
            <person name="Heinrich-Salmeron A."/>
            <person name="Hommais F."/>
            <person name="Joulian C."/>
            <person name="Krin E."/>
            <person name="Lieutaud A."/>
            <person name="Lievremont D."/>
            <person name="Michel C."/>
            <person name="Muller D."/>
            <person name="Ortet P."/>
            <person name="Proux C."/>
            <person name="Siguier P."/>
            <person name="Roche D."/>
            <person name="Rouy Z."/>
            <person name="Salvignol G."/>
            <person name="Slyemi D."/>
            <person name="Talla E."/>
            <person name="Weiss S."/>
            <person name="Weissenbach J."/>
            <person name="Medigue C."/>
            <person name="Bertin P.N."/>
        </authorList>
    </citation>
    <scope>NUCLEOTIDE SEQUENCE [LARGE SCALE GENOMIC DNA]</scope>
    <source>
        <strain evidence="3">DSM 22701 / CIP 110005 / 3As</strain>
    </source>
</reference>
<dbReference type="HOGENOM" id="CLU_2060355_0_0_4"/>
<evidence type="ECO:0000313" key="4">
    <source>
        <dbReference type="Proteomes" id="UP000078599"/>
    </source>
</evidence>
<accession>D6CNT5</accession>
<organism evidence="1 3">
    <name type="scientific">Thiomonas arsenitoxydans (strain DSM 22701 / CIP 110005 / 3As)</name>
    <dbReference type="NCBI Taxonomy" id="426114"/>
    <lineage>
        <taxon>Bacteria</taxon>
        <taxon>Pseudomonadati</taxon>
        <taxon>Pseudomonadota</taxon>
        <taxon>Betaproteobacteria</taxon>
        <taxon>Burkholderiales</taxon>
        <taxon>Thiomonas</taxon>
    </lineage>
</organism>
<reference evidence="2 4" key="4">
    <citation type="submission" date="2015-03" db="EMBL/GenBank/DDBJ databases">
        <authorList>
            <person name="Regsiter A."/>
            <person name="william w."/>
        </authorList>
    </citation>
    <scope>NUCLEOTIDE SEQUENCE [LARGE SCALE GENOMIC DNA]</scope>
    <source>
        <strain evidence="2 4">CB1</strain>
    </source>
</reference>
<protein>
    <submittedName>
        <fullName evidence="1">Uncharacterized protein</fullName>
    </submittedName>
</protein>
<reference evidence="1" key="3">
    <citation type="submission" date="2010-07" db="EMBL/GenBank/DDBJ databases">
        <authorList>
            <person name="Genoscope - CEA"/>
        </authorList>
    </citation>
    <scope>NUCLEOTIDE SEQUENCE</scope>
    <source>
        <strain evidence="1">3As</strain>
    </source>
</reference>
<evidence type="ECO:0000313" key="3">
    <source>
        <dbReference type="Proteomes" id="UP000002372"/>
    </source>
</evidence>
<dbReference type="KEGG" id="thi:THI_3631"/>
<dbReference type="EMBL" id="CTRI01000008">
    <property type="protein sequence ID" value="CQR31043.1"/>
    <property type="molecule type" value="Genomic_DNA"/>
</dbReference>
<proteinExistence type="predicted"/>
<dbReference type="EMBL" id="FP475956">
    <property type="protein sequence ID" value="CAZ90213.1"/>
    <property type="molecule type" value="Genomic_DNA"/>
</dbReference>
<dbReference type="Proteomes" id="UP000002372">
    <property type="component" value="Chromosome"/>
</dbReference>
<gene>
    <name evidence="1" type="ordered locus">THI_3631</name>
    <name evidence="2" type="ORF">THICB1_160054</name>
</gene>
<keyword evidence="4" id="KW-1185">Reference proteome</keyword>
<evidence type="ECO:0000313" key="1">
    <source>
        <dbReference type="EMBL" id="CAZ90213.1"/>
    </source>
</evidence>
<sequence>MTRMADEPLHQLASLVDCRWLLASPGSEDAQSHMRIHIAQGKIQDIVPQQQEDVACSKLVLPALSNAHDLRAPSVARHSARSSNHWRAGCRFSVWCQESTPICPQPPVSHARCGMGWLG</sequence>
<name>D6CNT5_THIA3</name>